<dbReference type="Pfam" id="PF08895">
    <property type="entry name" value="DUF1840"/>
    <property type="match status" value="1"/>
</dbReference>
<feature type="region of interest" description="Disordered" evidence="1">
    <location>
        <begin position="54"/>
        <end position="86"/>
    </location>
</feature>
<accession>A0ABX2IB33</accession>
<evidence type="ECO:0000256" key="1">
    <source>
        <dbReference type="SAM" id="MobiDB-lite"/>
    </source>
</evidence>
<proteinExistence type="predicted"/>
<keyword evidence="3" id="KW-1185">Reference proteome</keyword>
<feature type="compositionally biased region" description="Basic and acidic residues" evidence="1">
    <location>
        <begin position="69"/>
        <end position="85"/>
    </location>
</feature>
<organism evidence="2 3">
    <name type="scientific">Uliginosibacterium aquaticum</name>
    <dbReference type="NCBI Taxonomy" id="2731212"/>
    <lineage>
        <taxon>Bacteria</taxon>
        <taxon>Pseudomonadati</taxon>
        <taxon>Pseudomonadota</taxon>
        <taxon>Betaproteobacteria</taxon>
        <taxon>Rhodocyclales</taxon>
        <taxon>Zoogloeaceae</taxon>
        <taxon>Uliginosibacterium</taxon>
    </lineage>
</organism>
<evidence type="ECO:0000313" key="2">
    <source>
        <dbReference type="EMBL" id="NSL53596.1"/>
    </source>
</evidence>
<sequence>MLITFKSRADGDVIMFGNVGRQMLAILGKDPQDAKGIVTQEQLPAAIAALRTAIEQDKTDNPPPPEADNWGRDAVDQQVQREREQNVSFARRAAPLLTMLEYARRDNTHVTWES</sequence>
<dbReference type="InterPro" id="IPR014991">
    <property type="entry name" value="DUF1840"/>
</dbReference>
<protein>
    <submittedName>
        <fullName evidence="2">DUF1840 domain-containing protein</fullName>
    </submittedName>
</protein>
<dbReference type="Proteomes" id="UP000778523">
    <property type="component" value="Unassembled WGS sequence"/>
</dbReference>
<comment type="caution">
    <text evidence="2">The sequence shown here is derived from an EMBL/GenBank/DDBJ whole genome shotgun (WGS) entry which is preliminary data.</text>
</comment>
<reference evidence="2 3" key="1">
    <citation type="submission" date="2020-06" db="EMBL/GenBank/DDBJ databases">
        <title>Draft genome of Uliginosibacterium sp. IMCC34675.</title>
        <authorList>
            <person name="Song J."/>
        </authorList>
    </citation>
    <scope>NUCLEOTIDE SEQUENCE [LARGE SCALE GENOMIC DNA]</scope>
    <source>
        <strain evidence="2 3">IMCC34675</strain>
    </source>
</reference>
<dbReference type="RefSeq" id="WP_170019743.1">
    <property type="nucleotide sequence ID" value="NZ_JABCSC020000001.1"/>
</dbReference>
<name>A0ABX2IB33_9RHOO</name>
<evidence type="ECO:0000313" key="3">
    <source>
        <dbReference type="Proteomes" id="UP000778523"/>
    </source>
</evidence>
<gene>
    <name evidence="2" type="ORF">HJ583_001020</name>
</gene>
<dbReference type="EMBL" id="JABCSC020000001">
    <property type="protein sequence ID" value="NSL53596.1"/>
    <property type="molecule type" value="Genomic_DNA"/>
</dbReference>